<gene>
    <name evidence="7" type="ORF">CK625_12435</name>
</gene>
<feature type="domain" description="PpiC" evidence="6">
    <location>
        <begin position="167"/>
        <end position="263"/>
    </location>
</feature>
<dbReference type="SUPFAM" id="SSF54534">
    <property type="entry name" value="FKBP-like"/>
    <property type="match status" value="1"/>
</dbReference>
<dbReference type="Pfam" id="PF00639">
    <property type="entry name" value="Rotamase"/>
    <property type="match status" value="1"/>
</dbReference>
<proteinExistence type="inferred from homology"/>
<dbReference type="GO" id="GO:0003755">
    <property type="term" value="F:peptidyl-prolyl cis-trans isomerase activity"/>
    <property type="evidence" value="ECO:0007669"/>
    <property type="project" value="UniProtKB-KW"/>
</dbReference>
<dbReference type="Proteomes" id="UP000218054">
    <property type="component" value="Unassembled WGS sequence"/>
</dbReference>
<evidence type="ECO:0000313" key="7">
    <source>
        <dbReference type="EMBL" id="PAT34923.1"/>
    </source>
</evidence>
<evidence type="ECO:0000313" key="8">
    <source>
        <dbReference type="Proteomes" id="UP000218054"/>
    </source>
</evidence>
<reference evidence="7 8" key="1">
    <citation type="submission" date="2017-08" db="EMBL/GenBank/DDBJ databases">
        <title>WGS of Clinical strains of the CDC Group NO-1 linked to zoonotic infections in humans.</title>
        <authorList>
            <person name="Bernier A.-M."/>
            <person name="Bernard K."/>
        </authorList>
    </citation>
    <scope>NUCLEOTIDE SEQUENCE [LARGE SCALE GENOMIC DNA]</scope>
    <source>
        <strain evidence="7 8">NML00-0135</strain>
    </source>
</reference>
<dbReference type="InterPro" id="IPR046357">
    <property type="entry name" value="PPIase_dom_sf"/>
</dbReference>
<dbReference type="PANTHER" id="PTHR47245">
    <property type="entry name" value="PEPTIDYLPROLYL ISOMERASE"/>
    <property type="match status" value="1"/>
</dbReference>
<evidence type="ECO:0000256" key="3">
    <source>
        <dbReference type="ARBA" id="ARBA00013194"/>
    </source>
</evidence>
<dbReference type="InterPro" id="IPR000297">
    <property type="entry name" value="PPIase_PpiC"/>
</dbReference>
<dbReference type="EMBL" id="NSJB01000014">
    <property type="protein sequence ID" value="PAT34923.1"/>
    <property type="molecule type" value="Genomic_DNA"/>
</dbReference>
<protein>
    <recommendedName>
        <fullName evidence="3">peptidylprolyl isomerase</fullName>
        <ecNumber evidence="3">5.2.1.8</ecNumber>
    </recommendedName>
</protein>
<comment type="catalytic activity">
    <reaction evidence="1">
        <text>[protein]-peptidylproline (omega=180) = [protein]-peptidylproline (omega=0)</text>
        <dbReference type="Rhea" id="RHEA:16237"/>
        <dbReference type="Rhea" id="RHEA-COMP:10747"/>
        <dbReference type="Rhea" id="RHEA-COMP:10748"/>
        <dbReference type="ChEBI" id="CHEBI:83833"/>
        <dbReference type="ChEBI" id="CHEBI:83834"/>
        <dbReference type="EC" id="5.2.1.8"/>
    </reaction>
</comment>
<name>A0A2A2AAU4_9BURK</name>
<organism evidence="7 8">
    <name type="scientific">Vandammella animalimorsus</name>
    <dbReference type="NCBI Taxonomy" id="2029117"/>
    <lineage>
        <taxon>Bacteria</taxon>
        <taxon>Pseudomonadati</taxon>
        <taxon>Pseudomonadota</taxon>
        <taxon>Betaproteobacteria</taxon>
        <taxon>Burkholderiales</taxon>
        <taxon>Comamonadaceae</taxon>
        <taxon>Vandammella</taxon>
    </lineage>
</organism>
<dbReference type="Gene3D" id="3.10.50.40">
    <property type="match status" value="1"/>
</dbReference>
<comment type="caution">
    <text evidence="7">The sequence shown here is derived from an EMBL/GenBank/DDBJ whole genome shotgun (WGS) entry which is preliminary data.</text>
</comment>
<comment type="similarity">
    <text evidence="2">Belongs to the PpiC/parvulin rotamase family.</text>
</comment>
<keyword evidence="8" id="KW-1185">Reference proteome</keyword>
<accession>A0A2A2AAU4</accession>
<dbReference type="InterPro" id="IPR050245">
    <property type="entry name" value="PrsA_foldase"/>
</dbReference>
<evidence type="ECO:0000256" key="5">
    <source>
        <dbReference type="PROSITE-ProRule" id="PRU00278"/>
    </source>
</evidence>
<keyword evidence="4 5" id="KW-0697">Rotamase</keyword>
<keyword evidence="5" id="KW-0413">Isomerase</keyword>
<dbReference type="PANTHER" id="PTHR47245:SF2">
    <property type="entry name" value="PEPTIDYL-PROLYL CIS-TRANS ISOMERASE HP_0175-RELATED"/>
    <property type="match status" value="1"/>
</dbReference>
<evidence type="ECO:0000256" key="1">
    <source>
        <dbReference type="ARBA" id="ARBA00000971"/>
    </source>
</evidence>
<evidence type="ECO:0000256" key="2">
    <source>
        <dbReference type="ARBA" id="ARBA00007656"/>
    </source>
</evidence>
<dbReference type="AlphaFoldDB" id="A0A2A2AAU4"/>
<evidence type="ECO:0000259" key="6">
    <source>
        <dbReference type="PROSITE" id="PS50198"/>
    </source>
</evidence>
<dbReference type="EC" id="5.2.1.8" evidence="3"/>
<dbReference type="PROSITE" id="PS50198">
    <property type="entry name" value="PPIC_PPIASE_2"/>
    <property type="match status" value="1"/>
</dbReference>
<sequence length="328" mass="37148">MHWCERQFLTRETMKKTNLKYQQNVAGWRPLVVAAAVLSGVLLPGLAYSEQVIFRSEEPKLQITDLDIESDARAIDPAARNHALSDARKVDVTGKALFVRAAMAEQAKAKGLDKSPQAQARLKLAEQKVLMELMLEELEKTQAPSKEQLLKYAEAEYKANPQRFEAPAETKASHILLFADSPDAEQRIQELYQQLKDGADFGELAFKHSEDAETAPLYGSLGYFDPKKMVMEFQSVLAGLKKEGEYSEPFKTRYGWHIVRLEERREAGKLSFEEVRDNLMAAGHKAAMKDLRDNLVEKSVSQIKTDEQALQAFTEKHKKLADEQRGKH</sequence>
<evidence type="ECO:0000256" key="4">
    <source>
        <dbReference type="ARBA" id="ARBA00023110"/>
    </source>
</evidence>